<name>A0AAP0HYV5_9MAGN</name>
<dbReference type="EMBL" id="JBBNAF010000010">
    <property type="protein sequence ID" value="KAK9106753.1"/>
    <property type="molecule type" value="Genomic_DNA"/>
</dbReference>
<comment type="caution">
    <text evidence="2">The sequence shown here is derived from an EMBL/GenBank/DDBJ whole genome shotgun (WGS) entry which is preliminary data.</text>
</comment>
<sequence length="133" mass="14867">MVCVMRVYGVVRVLDIASLIISPSFIYKSKTKKKKKSLISLSLQILFSLPLIFLLHFPQLYFIIKLVSPSPISPPTILVVLASPPPTSAIFYSKVNGCCCENFWRNLEAFNFECADDIAIVVIVVVVLSCKKK</sequence>
<feature type="transmembrane region" description="Helical" evidence="1">
    <location>
        <begin position="38"/>
        <end position="64"/>
    </location>
</feature>
<protein>
    <submittedName>
        <fullName evidence="2">Uncharacterized protein</fullName>
    </submittedName>
</protein>
<gene>
    <name evidence="2" type="ORF">Syun_022764</name>
</gene>
<evidence type="ECO:0000313" key="3">
    <source>
        <dbReference type="Proteomes" id="UP001420932"/>
    </source>
</evidence>
<organism evidence="2 3">
    <name type="scientific">Stephania yunnanensis</name>
    <dbReference type="NCBI Taxonomy" id="152371"/>
    <lineage>
        <taxon>Eukaryota</taxon>
        <taxon>Viridiplantae</taxon>
        <taxon>Streptophyta</taxon>
        <taxon>Embryophyta</taxon>
        <taxon>Tracheophyta</taxon>
        <taxon>Spermatophyta</taxon>
        <taxon>Magnoliopsida</taxon>
        <taxon>Ranunculales</taxon>
        <taxon>Menispermaceae</taxon>
        <taxon>Menispermoideae</taxon>
        <taxon>Cissampelideae</taxon>
        <taxon>Stephania</taxon>
    </lineage>
</organism>
<accession>A0AAP0HYV5</accession>
<reference evidence="2 3" key="1">
    <citation type="submission" date="2024-01" db="EMBL/GenBank/DDBJ databases">
        <title>Genome assemblies of Stephania.</title>
        <authorList>
            <person name="Yang L."/>
        </authorList>
    </citation>
    <scope>NUCLEOTIDE SEQUENCE [LARGE SCALE GENOMIC DNA]</scope>
    <source>
        <strain evidence="2">YNDBR</strain>
        <tissue evidence="2">Leaf</tissue>
    </source>
</reference>
<keyword evidence="1" id="KW-0472">Membrane</keyword>
<evidence type="ECO:0000256" key="1">
    <source>
        <dbReference type="SAM" id="Phobius"/>
    </source>
</evidence>
<proteinExistence type="predicted"/>
<dbReference type="Proteomes" id="UP001420932">
    <property type="component" value="Unassembled WGS sequence"/>
</dbReference>
<keyword evidence="3" id="KW-1185">Reference proteome</keyword>
<keyword evidence="1" id="KW-0812">Transmembrane</keyword>
<keyword evidence="1" id="KW-1133">Transmembrane helix</keyword>
<evidence type="ECO:0000313" key="2">
    <source>
        <dbReference type="EMBL" id="KAK9106753.1"/>
    </source>
</evidence>
<dbReference type="AlphaFoldDB" id="A0AAP0HYV5"/>